<reference evidence="2" key="1">
    <citation type="journal article" date="2020" name="Microbiol. Resour. Announc.">
        <title>Complete Genome Sequence of Novel Psychrotolerant Legionella Strain TUM19329, Isolated from Antarctic Lake Sediment.</title>
        <authorList>
            <person name="Shimada S."/>
            <person name="Nakai R."/>
            <person name="Aoki K."/>
            <person name="Shimoeda N."/>
            <person name="Ohno G."/>
            <person name="Miyazaki Y."/>
            <person name="Kudoh S."/>
            <person name="Imura S."/>
            <person name="Watanabe K."/>
            <person name="Ishii Y."/>
            <person name="Tateda K."/>
        </authorList>
    </citation>
    <scope>NUCLEOTIDE SEQUENCE [LARGE SCALE GENOMIC DNA]</scope>
    <source>
        <strain evidence="2">TUM19329</strain>
    </source>
</reference>
<feature type="region of interest" description="Disordered" evidence="1">
    <location>
        <begin position="578"/>
        <end position="602"/>
    </location>
</feature>
<accession>A0A6F8T8G1</accession>
<gene>
    <name evidence="2" type="ORF">TUM19329_26170</name>
</gene>
<keyword evidence="3" id="KW-1185">Reference proteome</keyword>
<dbReference type="Proteomes" id="UP000502894">
    <property type="component" value="Chromosome"/>
</dbReference>
<dbReference type="RefSeq" id="WP_173237635.1">
    <property type="nucleotide sequence ID" value="NZ_AP022839.1"/>
</dbReference>
<dbReference type="InterPro" id="IPR016024">
    <property type="entry name" value="ARM-type_fold"/>
</dbReference>
<dbReference type="KEGG" id="lant:TUM19329_26170"/>
<organism evidence="2 3">
    <name type="scientific">Legionella antarctica</name>
    <dbReference type="NCBI Taxonomy" id="2708020"/>
    <lineage>
        <taxon>Bacteria</taxon>
        <taxon>Pseudomonadati</taxon>
        <taxon>Pseudomonadota</taxon>
        <taxon>Gammaproteobacteria</taxon>
        <taxon>Legionellales</taxon>
        <taxon>Legionellaceae</taxon>
        <taxon>Legionella</taxon>
    </lineage>
</organism>
<evidence type="ECO:0000256" key="1">
    <source>
        <dbReference type="SAM" id="MobiDB-lite"/>
    </source>
</evidence>
<protein>
    <submittedName>
        <fullName evidence="2">Uncharacterized protein</fullName>
    </submittedName>
</protein>
<dbReference type="EMBL" id="AP022839">
    <property type="protein sequence ID" value="BCA96256.1"/>
    <property type="molecule type" value="Genomic_DNA"/>
</dbReference>
<dbReference type="Gene3D" id="6.10.140.500">
    <property type="match status" value="1"/>
</dbReference>
<proteinExistence type="predicted"/>
<feature type="compositionally biased region" description="Basic and acidic residues" evidence="1">
    <location>
        <begin position="578"/>
        <end position="589"/>
    </location>
</feature>
<evidence type="ECO:0000313" key="3">
    <source>
        <dbReference type="Proteomes" id="UP000502894"/>
    </source>
</evidence>
<evidence type="ECO:0000313" key="2">
    <source>
        <dbReference type="EMBL" id="BCA96256.1"/>
    </source>
</evidence>
<dbReference type="SUPFAM" id="SSF48371">
    <property type="entry name" value="ARM repeat"/>
    <property type="match status" value="1"/>
</dbReference>
<sequence length="602" mass="65571">MEFNIVDNSHHQSKLYTLFSPAQIRRISKNSKNLEALKGLLLPLAEGSESTYLSQLTQAGFTLNNLVTVLGHIGGFRNLEALKGLLLPLAEGSESTYLSQLTQAGFTLNNLVTVLGNHGGYRNLDALIGLLLPLTENSESTYLSLLTKAGFTRDNLVKVLGHGGGAKNLDALIGLLLPLTENSESTYLSLLTKAGFTSENLVKVLGHSGGSMGLDVLKGLLLPLIENSESTYLSLLTKAGFTCGILVAILGRDGGTKNLDALFNLLTNISISDFISSHPGAHDSLISLANRNSKSVHIAFLADVLSKEDLRIEIRRESLLLDLLLKIKTCSSKTLTELQLNCIDDLKEFCEKKTTKNLPPQNNASEKEEAAPSTSPSNKRKLTSSSPPEKRKKRKTPILKESQNLMALLEKLPSGDSLSGTLHFLVEPETAGGLESLDKSLIKTLGIETIRKMKGIDRYTIEISDLSKFHEFYKQHHIASMPYDTSSESNEEATDYLVPFLEEMPYPFEMDTLPSLPAGIPSPVDSVKSDSFDTDSFLSLPEYYSHESQNSGAIVPVSPTALQLCQWGLFGSHAKETSEMELDNKDGADKLGNNATKPDSPY</sequence>
<feature type="compositionally biased region" description="Polar residues" evidence="1">
    <location>
        <begin position="593"/>
        <end position="602"/>
    </location>
</feature>
<feature type="region of interest" description="Disordered" evidence="1">
    <location>
        <begin position="355"/>
        <end position="398"/>
    </location>
</feature>
<name>A0A6F8T8G1_9GAMM</name>
<dbReference type="AlphaFoldDB" id="A0A6F8T8G1"/>